<keyword evidence="3" id="KW-0812">Transmembrane</keyword>
<protein>
    <submittedName>
        <fullName evidence="7">Uncharacterized protein</fullName>
    </submittedName>
</protein>
<accession>A0ABD1YUU3</accession>
<gene>
    <name evidence="7" type="ORF">R1flu_005734</name>
</gene>
<dbReference type="GO" id="GO:0006811">
    <property type="term" value="P:monoatomic ion transport"/>
    <property type="evidence" value="ECO:0007669"/>
    <property type="project" value="UniProtKB-KW"/>
</dbReference>
<keyword evidence="8" id="KW-1185">Reference proteome</keyword>
<dbReference type="Pfam" id="PF25539">
    <property type="entry name" value="Bestrophin_2"/>
    <property type="match status" value="1"/>
</dbReference>
<comment type="caution">
    <text evidence="7">The sequence shown here is derived from an EMBL/GenBank/DDBJ whole genome shotgun (WGS) entry which is preliminary data.</text>
</comment>
<proteinExistence type="predicted"/>
<evidence type="ECO:0000256" key="5">
    <source>
        <dbReference type="ARBA" id="ARBA00023065"/>
    </source>
</evidence>
<comment type="subcellular location">
    <subcellularLocation>
        <location evidence="1">Membrane</location>
        <topology evidence="1">Multi-pass membrane protein</topology>
    </subcellularLocation>
</comment>
<evidence type="ECO:0000256" key="4">
    <source>
        <dbReference type="ARBA" id="ARBA00022989"/>
    </source>
</evidence>
<dbReference type="EMBL" id="JBHFFA010000003">
    <property type="protein sequence ID" value="KAL2634255.1"/>
    <property type="molecule type" value="Genomic_DNA"/>
</dbReference>
<evidence type="ECO:0000256" key="2">
    <source>
        <dbReference type="ARBA" id="ARBA00022448"/>
    </source>
</evidence>
<dbReference type="Proteomes" id="UP001605036">
    <property type="component" value="Unassembled WGS sequence"/>
</dbReference>
<keyword evidence="5" id="KW-0406">Ion transport</keyword>
<keyword evidence="4" id="KW-1133">Transmembrane helix</keyword>
<dbReference type="InterPro" id="IPR044669">
    <property type="entry name" value="YneE/VCCN1/2-like"/>
</dbReference>
<dbReference type="AlphaFoldDB" id="A0ABD1YUU3"/>
<name>A0ABD1YUU3_9MARC</name>
<dbReference type="GO" id="GO:0016020">
    <property type="term" value="C:membrane"/>
    <property type="evidence" value="ECO:0007669"/>
    <property type="project" value="UniProtKB-SubCell"/>
</dbReference>
<evidence type="ECO:0000313" key="7">
    <source>
        <dbReference type="EMBL" id="KAL2634255.1"/>
    </source>
</evidence>
<evidence type="ECO:0000256" key="6">
    <source>
        <dbReference type="ARBA" id="ARBA00023136"/>
    </source>
</evidence>
<evidence type="ECO:0000256" key="1">
    <source>
        <dbReference type="ARBA" id="ARBA00004141"/>
    </source>
</evidence>
<keyword evidence="6" id="KW-0472">Membrane</keyword>
<evidence type="ECO:0000256" key="3">
    <source>
        <dbReference type="ARBA" id="ARBA00022692"/>
    </source>
</evidence>
<dbReference type="PANTHER" id="PTHR33281">
    <property type="entry name" value="UPF0187 PROTEIN YNEE"/>
    <property type="match status" value="1"/>
</dbReference>
<dbReference type="PANTHER" id="PTHR33281:SF1">
    <property type="entry name" value="VOLTAGE-DEPENDENT CHLORIDE CHANNEL 1, CHLOROPLASTIC"/>
    <property type="match status" value="1"/>
</dbReference>
<organism evidence="7 8">
    <name type="scientific">Riccia fluitans</name>
    <dbReference type="NCBI Taxonomy" id="41844"/>
    <lineage>
        <taxon>Eukaryota</taxon>
        <taxon>Viridiplantae</taxon>
        <taxon>Streptophyta</taxon>
        <taxon>Embryophyta</taxon>
        <taxon>Marchantiophyta</taxon>
        <taxon>Marchantiopsida</taxon>
        <taxon>Marchantiidae</taxon>
        <taxon>Marchantiales</taxon>
        <taxon>Ricciaceae</taxon>
        <taxon>Riccia</taxon>
    </lineage>
</organism>
<sequence length="132" mass="14984">MLDEENLALVLSSDHRHNCLIHLMTQSMGLLHLTGSEKSLMDANITQFNESISVCERIIRTPIPLSYTRLTFSAVAFDSSCCFVGRLRLDGNLCHILQRVYAVLYRGGKITSSLFPPYHDCRLQERLETLLV</sequence>
<reference evidence="7 8" key="1">
    <citation type="submission" date="2024-09" db="EMBL/GenBank/DDBJ databases">
        <title>Chromosome-scale assembly of Riccia fluitans.</title>
        <authorList>
            <person name="Paukszto L."/>
            <person name="Sawicki J."/>
            <person name="Karawczyk K."/>
            <person name="Piernik-Szablinska J."/>
            <person name="Szczecinska M."/>
            <person name="Mazdziarz M."/>
        </authorList>
    </citation>
    <scope>NUCLEOTIDE SEQUENCE [LARGE SCALE GENOMIC DNA]</scope>
    <source>
        <strain evidence="7">Rf_01</strain>
        <tissue evidence="7">Aerial parts of the thallus</tissue>
    </source>
</reference>
<keyword evidence="2" id="KW-0813">Transport</keyword>
<evidence type="ECO:0000313" key="8">
    <source>
        <dbReference type="Proteomes" id="UP001605036"/>
    </source>
</evidence>